<comment type="subcellular location">
    <subcellularLocation>
        <location evidence="1">Cell membrane</location>
        <topology evidence="1">Multi-pass membrane protein</topology>
    </subcellularLocation>
</comment>
<name>A0A975G7R5_9BACT</name>
<evidence type="ECO:0000256" key="5">
    <source>
        <dbReference type="ARBA" id="ARBA00023136"/>
    </source>
</evidence>
<reference evidence="9" key="1">
    <citation type="submission" date="2021-04" db="EMBL/GenBank/DDBJ databases">
        <title>Luteolibacter sp. 32A isolated from the skin of an Anderson's salamander (Ambystoma andersonii).</title>
        <authorList>
            <person name="Spergser J."/>
            <person name="Busse H.-J."/>
        </authorList>
    </citation>
    <scope>NUCLEOTIDE SEQUENCE</scope>
    <source>
        <strain evidence="9">32A</strain>
    </source>
</reference>
<keyword evidence="5 6" id="KW-0472">Membrane</keyword>
<dbReference type="InterPro" id="IPR001279">
    <property type="entry name" value="Metallo-B-lactamas"/>
</dbReference>
<evidence type="ECO:0000259" key="8">
    <source>
        <dbReference type="Pfam" id="PF03772"/>
    </source>
</evidence>
<accession>A0A975G7R5</accession>
<sequence>MQRRLGGFFRLNPLFGGALAAVIVIAACGAGLAWGIAAALVIAAFAWWLTGWRGALFALLCGLAAEGSLWKREADRTAATRALTSQVRPTVAGRLLADARPTTGGWSAPVKLENGGAKVWWLGIGVPPVEDSRVESRGKFSDAEAPRNPGEFDQIQWFRQQGLSAMFSAEPGTITTDKWAEAAAWWRRKFREAVTVGLQEDSQEAQVIRAVVVGEYPRGEDELIAAYRDSGALHAFSVSGMHVALAGIIAWWLLGRLRVSRRVAVPLLIVLMFGYSWISGNSPPALRSAWMGAVFLSAFLFRREPRLLNSLGLVLLVTALWEGRLLFLPGVQLSYGVVAVIGLLGGPLCEWLGRFAKHDPYIPGVLLTDGQRKWYSFLRKGTDNIAVAAVAWLGSTPLTLWHFRMSTPVAVLAAIPMSLGIFALMVLAAFSTFLFPFSKSAAAWVNQLNGRVAYGCTSMAGTFASLPLGNTHFDRVPKPFLLVYDLEYGAGATCFASDSGSVLIDCGDRRTFHRTIASSLKNLEVSPDAVVLSHADGGHVGGGVELLQTAKIRQVVMPVEKARSSLYKVWQTEAPAAGVKLLAARDGMRLPFPAGAELEVVSAPDPAGKDGVADDRVAIYRLHWQGWRILLVNDAGEKTERRLLEAGTDLKADVLIAGHHRTDLSLSDDFIQAVAPRAIIASNSVFPVSELLDPDKVAWWRERGIAVFDQRESGGVTVRVESDGALVIEGFANHAERRFTR</sequence>
<evidence type="ECO:0000256" key="6">
    <source>
        <dbReference type="SAM" id="Phobius"/>
    </source>
</evidence>
<dbReference type="InterPro" id="IPR052159">
    <property type="entry name" value="Competence_DNA_uptake"/>
</dbReference>
<dbReference type="AlphaFoldDB" id="A0A975G7R5"/>
<evidence type="ECO:0000313" key="10">
    <source>
        <dbReference type="Proteomes" id="UP000676169"/>
    </source>
</evidence>
<feature type="transmembrane region" description="Helical" evidence="6">
    <location>
        <begin position="21"/>
        <end position="49"/>
    </location>
</feature>
<feature type="transmembrane region" description="Helical" evidence="6">
    <location>
        <begin position="409"/>
        <end position="435"/>
    </location>
</feature>
<gene>
    <name evidence="9" type="ORF">KBB96_18815</name>
</gene>
<feature type="transmembrane region" description="Helical" evidence="6">
    <location>
        <begin position="308"/>
        <end position="327"/>
    </location>
</feature>
<keyword evidence="10" id="KW-1185">Reference proteome</keyword>
<dbReference type="PROSITE" id="PS51257">
    <property type="entry name" value="PROKAR_LIPOPROTEIN"/>
    <property type="match status" value="1"/>
</dbReference>
<dbReference type="RefSeq" id="WP_211631038.1">
    <property type="nucleotide sequence ID" value="NZ_CP073100.1"/>
</dbReference>
<evidence type="ECO:0000313" key="9">
    <source>
        <dbReference type="EMBL" id="QUE50899.1"/>
    </source>
</evidence>
<keyword evidence="3 6" id="KW-0812">Transmembrane</keyword>
<dbReference type="PANTHER" id="PTHR30619">
    <property type="entry name" value="DNA INTERNALIZATION/COMPETENCE PROTEIN COMEC/REC2"/>
    <property type="match status" value="1"/>
</dbReference>
<dbReference type="KEGG" id="lamb:KBB96_18815"/>
<evidence type="ECO:0000256" key="3">
    <source>
        <dbReference type="ARBA" id="ARBA00022692"/>
    </source>
</evidence>
<dbReference type="InterPro" id="IPR036866">
    <property type="entry name" value="RibonucZ/Hydroxyglut_hydro"/>
</dbReference>
<dbReference type="EMBL" id="CP073100">
    <property type="protein sequence ID" value="QUE50899.1"/>
    <property type="molecule type" value="Genomic_DNA"/>
</dbReference>
<evidence type="ECO:0000256" key="2">
    <source>
        <dbReference type="ARBA" id="ARBA00022475"/>
    </source>
</evidence>
<protein>
    <submittedName>
        <fullName evidence="9">ComEC/Rec2 family competence protein</fullName>
    </submittedName>
</protein>
<evidence type="ECO:0000256" key="4">
    <source>
        <dbReference type="ARBA" id="ARBA00022989"/>
    </source>
</evidence>
<evidence type="ECO:0000256" key="1">
    <source>
        <dbReference type="ARBA" id="ARBA00004651"/>
    </source>
</evidence>
<dbReference type="NCBIfam" id="TIGR00360">
    <property type="entry name" value="ComEC_N-term"/>
    <property type="match status" value="1"/>
</dbReference>
<dbReference type="Pfam" id="PF00753">
    <property type="entry name" value="Lactamase_B"/>
    <property type="match status" value="1"/>
</dbReference>
<proteinExistence type="predicted"/>
<dbReference type="Pfam" id="PF03772">
    <property type="entry name" value="Competence"/>
    <property type="match status" value="1"/>
</dbReference>
<feature type="domain" description="ComEC/Rec2-related protein" evidence="8">
    <location>
        <begin position="214"/>
        <end position="484"/>
    </location>
</feature>
<keyword evidence="2" id="KW-1003">Cell membrane</keyword>
<dbReference type="Proteomes" id="UP000676169">
    <property type="component" value="Chromosome"/>
</dbReference>
<dbReference type="Gene3D" id="3.60.15.10">
    <property type="entry name" value="Ribonuclease Z/Hydroxyacylglutathione hydrolase-like"/>
    <property type="match status" value="1"/>
</dbReference>
<organism evidence="9 10">
    <name type="scientific">Luteolibacter ambystomatis</name>
    <dbReference type="NCBI Taxonomy" id="2824561"/>
    <lineage>
        <taxon>Bacteria</taxon>
        <taxon>Pseudomonadati</taxon>
        <taxon>Verrucomicrobiota</taxon>
        <taxon>Verrucomicrobiia</taxon>
        <taxon>Verrucomicrobiales</taxon>
        <taxon>Verrucomicrobiaceae</taxon>
        <taxon>Luteolibacter</taxon>
    </lineage>
</organism>
<evidence type="ECO:0000259" key="7">
    <source>
        <dbReference type="Pfam" id="PF00753"/>
    </source>
</evidence>
<keyword evidence="4 6" id="KW-1133">Transmembrane helix</keyword>
<feature type="transmembrane region" description="Helical" evidence="6">
    <location>
        <begin position="261"/>
        <end position="278"/>
    </location>
</feature>
<feature type="transmembrane region" description="Helical" evidence="6">
    <location>
        <begin position="333"/>
        <end position="353"/>
    </location>
</feature>
<dbReference type="PANTHER" id="PTHR30619:SF7">
    <property type="entry name" value="BETA-LACTAMASE DOMAIN PROTEIN"/>
    <property type="match status" value="1"/>
</dbReference>
<dbReference type="GO" id="GO:0005886">
    <property type="term" value="C:plasma membrane"/>
    <property type="evidence" value="ECO:0007669"/>
    <property type="project" value="UniProtKB-SubCell"/>
</dbReference>
<dbReference type="SUPFAM" id="SSF56281">
    <property type="entry name" value="Metallo-hydrolase/oxidoreductase"/>
    <property type="match status" value="1"/>
</dbReference>
<feature type="transmembrane region" description="Helical" evidence="6">
    <location>
        <begin position="284"/>
        <end position="301"/>
    </location>
</feature>
<feature type="domain" description="Metallo-beta-lactamase" evidence="7">
    <location>
        <begin position="497"/>
        <end position="576"/>
    </location>
</feature>
<feature type="transmembrane region" description="Helical" evidence="6">
    <location>
        <begin position="232"/>
        <end position="254"/>
    </location>
</feature>
<dbReference type="InterPro" id="IPR004477">
    <property type="entry name" value="ComEC_N"/>
</dbReference>